<feature type="compositionally biased region" description="Polar residues" evidence="8">
    <location>
        <begin position="373"/>
        <end position="389"/>
    </location>
</feature>
<evidence type="ECO:0000256" key="7">
    <source>
        <dbReference type="ARBA" id="ARBA00023239"/>
    </source>
</evidence>
<evidence type="ECO:0000256" key="3">
    <source>
        <dbReference type="ARBA" id="ARBA00022763"/>
    </source>
</evidence>
<evidence type="ECO:0000313" key="9">
    <source>
        <dbReference type="EMBL" id="KAJ3483088.1"/>
    </source>
</evidence>
<evidence type="ECO:0000256" key="2">
    <source>
        <dbReference type="ARBA" id="ARBA00022670"/>
    </source>
</evidence>
<evidence type="ECO:0000256" key="1">
    <source>
        <dbReference type="ARBA" id="ARBA00008136"/>
    </source>
</evidence>
<evidence type="ECO:0000256" key="5">
    <source>
        <dbReference type="ARBA" id="ARBA00023124"/>
    </source>
</evidence>
<dbReference type="Proteomes" id="UP001212997">
    <property type="component" value="Unassembled WGS sequence"/>
</dbReference>
<reference evidence="9" key="1">
    <citation type="submission" date="2022-07" db="EMBL/GenBank/DDBJ databases">
        <title>Genome Sequence of Physisporinus lineatus.</title>
        <authorList>
            <person name="Buettner E."/>
        </authorList>
    </citation>
    <scope>NUCLEOTIDE SEQUENCE</scope>
    <source>
        <strain evidence="9">VT162</strain>
    </source>
</reference>
<keyword evidence="5" id="KW-0190">Covalent protein-DNA linkage</keyword>
<comment type="similarity">
    <text evidence="1">Belongs to the SOS response-associated peptidase family.</text>
</comment>
<dbReference type="SUPFAM" id="SSF143081">
    <property type="entry name" value="BB1717-like"/>
    <property type="match status" value="1"/>
</dbReference>
<evidence type="ECO:0000256" key="4">
    <source>
        <dbReference type="ARBA" id="ARBA00022801"/>
    </source>
</evidence>
<evidence type="ECO:0000256" key="6">
    <source>
        <dbReference type="ARBA" id="ARBA00023125"/>
    </source>
</evidence>
<dbReference type="GO" id="GO:0106300">
    <property type="term" value="P:protein-DNA covalent cross-linking repair"/>
    <property type="evidence" value="ECO:0007669"/>
    <property type="project" value="InterPro"/>
</dbReference>
<feature type="compositionally biased region" description="Basic and acidic residues" evidence="8">
    <location>
        <begin position="323"/>
        <end position="334"/>
    </location>
</feature>
<dbReference type="GO" id="GO:0008233">
    <property type="term" value="F:peptidase activity"/>
    <property type="evidence" value="ECO:0007669"/>
    <property type="project" value="UniProtKB-KW"/>
</dbReference>
<name>A0AAD5V1D6_9APHY</name>
<dbReference type="Pfam" id="PF02586">
    <property type="entry name" value="SRAP"/>
    <property type="match status" value="1"/>
</dbReference>
<proteinExistence type="inferred from homology"/>
<feature type="region of interest" description="Disordered" evidence="8">
    <location>
        <begin position="38"/>
        <end position="62"/>
    </location>
</feature>
<keyword evidence="3" id="KW-0227">DNA damage</keyword>
<dbReference type="AlphaFoldDB" id="A0AAD5V1D6"/>
<keyword evidence="10" id="KW-1185">Reference proteome</keyword>
<dbReference type="GO" id="GO:0003697">
    <property type="term" value="F:single-stranded DNA binding"/>
    <property type="evidence" value="ECO:0007669"/>
    <property type="project" value="InterPro"/>
</dbReference>
<evidence type="ECO:0000313" key="10">
    <source>
        <dbReference type="Proteomes" id="UP001212997"/>
    </source>
</evidence>
<keyword evidence="2" id="KW-0645">Protease</keyword>
<evidence type="ECO:0008006" key="11">
    <source>
        <dbReference type="Google" id="ProtNLM"/>
    </source>
</evidence>
<dbReference type="EMBL" id="JANAWD010000242">
    <property type="protein sequence ID" value="KAJ3483088.1"/>
    <property type="molecule type" value="Genomic_DNA"/>
</dbReference>
<feature type="compositionally biased region" description="Acidic residues" evidence="8">
    <location>
        <begin position="337"/>
        <end position="346"/>
    </location>
</feature>
<gene>
    <name evidence="9" type="ORF">NLI96_g6540</name>
</gene>
<dbReference type="Gene3D" id="3.90.1680.10">
    <property type="entry name" value="SOS response associated peptidase-like"/>
    <property type="match status" value="1"/>
</dbReference>
<dbReference type="PANTHER" id="PTHR13604:SF0">
    <property type="entry name" value="ABASIC SITE PROCESSING PROTEIN HMCES"/>
    <property type="match status" value="1"/>
</dbReference>
<dbReference type="PANTHER" id="PTHR13604">
    <property type="entry name" value="DC12-RELATED"/>
    <property type="match status" value="1"/>
</dbReference>
<evidence type="ECO:0000256" key="8">
    <source>
        <dbReference type="SAM" id="MobiDB-lite"/>
    </source>
</evidence>
<dbReference type="InterPro" id="IPR036590">
    <property type="entry name" value="SRAP-like"/>
</dbReference>
<accession>A0AAD5V1D6</accession>
<sequence>MCGRFSLGLPYDEIQHLHGYNAHVGEWVNQDNFAPRHNIAPRSNAPVVRRRAPGGAHDEEASDDTLVMQTMKWGLVPHWSKHEDTSMNTTNARCESLLEGGGMWQSIKGRKRCAIPCEGYYEWLKKGKDRLPHFTKHKNGNLMLLAGLYDCVTLEGQTEPLWTFTIVTTDANSDFNWLHDRQPVILSTTEALTTWLDTSSQTWNSKLSEIVKPYHDSSSPLECYQVPKEVGKVGTESPTFIQPIAQRKDGIQAMFAKQKEMKLSSPASTPSSSQTKSQSQIHSTLSASSSPNKKRKRSESLPIQGNRHEISATTQGDDERDEGEGSKVKSRKTESTTWEDDSDIECIEPPTKKPPHNDENQEDSDIEEISPPKASQLSLSTKSKTNTKVSFPSNICNQERSTRLTSCSSFPLIEVPQNPKGKATFIVHSTPINIQNSNPPETPVMTICTTEGSERT</sequence>
<organism evidence="9 10">
    <name type="scientific">Meripilus lineatus</name>
    <dbReference type="NCBI Taxonomy" id="2056292"/>
    <lineage>
        <taxon>Eukaryota</taxon>
        <taxon>Fungi</taxon>
        <taxon>Dikarya</taxon>
        <taxon>Basidiomycota</taxon>
        <taxon>Agaricomycotina</taxon>
        <taxon>Agaricomycetes</taxon>
        <taxon>Polyporales</taxon>
        <taxon>Meripilaceae</taxon>
        <taxon>Meripilus</taxon>
    </lineage>
</organism>
<dbReference type="GO" id="GO:0006508">
    <property type="term" value="P:proteolysis"/>
    <property type="evidence" value="ECO:0007669"/>
    <property type="project" value="UniProtKB-KW"/>
</dbReference>
<keyword evidence="4" id="KW-0378">Hydrolase</keyword>
<dbReference type="GO" id="GO:0016829">
    <property type="term" value="F:lyase activity"/>
    <property type="evidence" value="ECO:0007669"/>
    <property type="project" value="UniProtKB-KW"/>
</dbReference>
<feature type="region of interest" description="Disordered" evidence="8">
    <location>
        <begin position="259"/>
        <end position="389"/>
    </location>
</feature>
<keyword evidence="6" id="KW-0238">DNA-binding</keyword>
<dbReference type="InterPro" id="IPR003738">
    <property type="entry name" value="SRAP"/>
</dbReference>
<feature type="compositionally biased region" description="Low complexity" evidence="8">
    <location>
        <begin position="264"/>
        <end position="284"/>
    </location>
</feature>
<comment type="caution">
    <text evidence="9">The sequence shown here is derived from an EMBL/GenBank/DDBJ whole genome shotgun (WGS) entry which is preliminary data.</text>
</comment>
<keyword evidence="7" id="KW-0456">Lyase</keyword>
<protein>
    <recommendedName>
        <fullName evidence="11">DUF159-domain-containing protein</fullName>
    </recommendedName>
</protein>